<gene>
    <name evidence="2" type="ORF">KTO63_14305</name>
</gene>
<comment type="catalytic activity">
    <reaction evidence="1">
        <text>L-threonyl-[protein] + FAD = FMN-L-threonyl-[protein] + AMP + H(+)</text>
        <dbReference type="Rhea" id="RHEA:36847"/>
        <dbReference type="Rhea" id="RHEA-COMP:11060"/>
        <dbReference type="Rhea" id="RHEA-COMP:11061"/>
        <dbReference type="ChEBI" id="CHEBI:15378"/>
        <dbReference type="ChEBI" id="CHEBI:30013"/>
        <dbReference type="ChEBI" id="CHEBI:57692"/>
        <dbReference type="ChEBI" id="CHEBI:74257"/>
        <dbReference type="ChEBI" id="CHEBI:456215"/>
        <dbReference type="EC" id="2.7.1.180"/>
    </reaction>
</comment>
<sequence length="327" mass="36415">MCLNVWNVQSFNEMHKFQISGFAQGTTYHITYYAEDSSIHQRQVDSILNSLDSSLSIYKPYSVISKFNASASGCNIDKHLTAVVQKSLDTYEQTNGLFDITVLPLVQAWGFGNKKNASEPDSMVIQSLLPCISSKLLVLENNFLRKLKPCVQIDVNGIAQGYSVDVLSDFFEANGIRNYMIEVGGEIRVKGKKYPENTAMKIGVEAPQSDFDNEHFQKVISLDSGAVTTSGSYRKYHESGGKKVSHIINPKTGYSSQNELISVTVFAKNAITADAYDNALMLMGLAKAMKFVDDRKDMSAYFIYEDNGVIKDTTSKNFKDSSLPLRY</sequence>
<reference evidence="2" key="1">
    <citation type="submission" date="2021-06" db="EMBL/GenBank/DDBJ databases">
        <authorList>
            <person name="Huq M.A."/>
        </authorList>
    </citation>
    <scope>NUCLEOTIDE SEQUENCE</scope>
    <source>
        <strain evidence="2">MAH-26</strain>
    </source>
</reference>
<dbReference type="PANTHER" id="PTHR30040">
    <property type="entry name" value="THIAMINE BIOSYNTHESIS LIPOPROTEIN APBE"/>
    <property type="match status" value="1"/>
</dbReference>
<dbReference type="PIRSF" id="PIRSF006268">
    <property type="entry name" value="ApbE"/>
    <property type="match status" value="1"/>
</dbReference>
<evidence type="ECO:0000313" key="2">
    <source>
        <dbReference type="EMBL" id="MBV4358333.1"/>
    </source>
</evidence>
<accession>A0A9E2SBC9</accession>
<dbReference type="EC" id="2.7.1.180" evidence="1"/>
<keyword evidence="3" id="KW-1185">Reference proteome</keyword>
<comment type="caution">
    <text evidence="2">The sequence shown here is derived from an EMBL/GenBank/DDBJ whole genome shotgun (WGS) entry which is preliminary data.</text>
</comment>
<keyword evidence="1" id="KW-0274">FAD</keyword>
<dbReference type="PANTHER" id="PTHR30040:SF2">
    <property type="entry name" value="FAD:PROTEIN FMN TRANSFERASE"/>
    <property type="match status" value="1"/>
</dbReference>
<evidence type="ECO:0000256" key="1">
    <source>
        <dbReference type="PIRNR" id="PIRNR006268"/>
    </source>
</evidence>
<protein>
    <recommendedName>
        <fullName evidence="1">FAD:protein FMN transferase</fullName>
        <ecNumber evidence="1">2.7.1.180</ecNumber>
    </recommendedName>
    <alternativeName>
        <fullName evidence="1">Flavin transferase</fullName>
    </alternativeName>
</protein>
<name>A0A9E2SBC9_9BACT</name>
<keyword evidence="1 2" id="KW-0808">Transferase</keyword>
<comment type="similarity">
    <text evidence="1">Belongs to the ApbE family.</text>
</comment>
<dbReference type="Proteomes" id="UP000812270">
    <property type="component" value="Unassembled WGS sequence"/>
</dbReference>
<keyword evidence="1" id="KW-0460">Magnesium</keyword>
<evidence type="ECO:0000313" key="3">
    <source>
        <dbReference type="Proteomes" id="UP000812270"/>
    </source>
</evidence>
<dbReference type="GO" id="GO:0016740">
    <property type="term" value="F:transferase activity"/>
    <property type="evidence" value="ECO:0007669"/>
    <property type="project" value="UniProtKB-KW"/>
</dbReference>
<organism evidence="2 3">
    <name type="scientific">Pinibacter aurantiacus</name>
    <dbReference type="NCBI Taxonomy" id="2851599"/>
    <lineage>
        <taxon>Bacteria</taxon>
        <taxon>Pseudomonadati</taxon>
        <taxon>Bacteroidota</taxon>
        <taxon>Chitinophagia</taxon>
        <taxon>Chitinophagales</taxon>
        <taxon>Chitinophagaceae</taxon>
        <taxon>Pinibacter</taxon>
    </lineage>
</organism>
<keyword evidence="1" id="KW-0285">Flavoprotein</keyword>
<dbReference type="AlphaFoldDB" id="A0A9E2SBC9"/>
<dbReference type="InterPro" id="IPR024932">
    <property type="entry name" value="ApbE"/>
</dbReference>
<proteinExistence type="inferred from homology"/>
<keyword evidence="1" id="KW-0479">Metal-binding</keyword>
<dbReference type="Pfam" id="PF02424">
    <property type="entry name" value="ApbE"/>
    <property type="match status" value="1"/>
</dbReference>
<dbReference type="EMBL" id="JAHSPG010000011">
    <property type="protein sequence ID" value="MBV4358333.1"/>
    <property type="molecule type" value="Genomic_DNA"/>
</dbReference>